<dbReference type="Ensembl" id="ENSDCDT00010071362.1">
    <property type="protein sequence ID" value="ENSDCDP00010060613.1"/>
    <property type="gene ID" value="ENSDCDG00010033632.1"/>
</dbReference>
<keyword evidence="3" id="KW-1185">Reference proteome</keyword>
<gene>
    <name evidence="2" type="primary">c3h18orf54</name>
</gene>
<organism evidence="2 3">
    <name type="scientific">Denticeps clupeoides</name>
    <name type="common">denticle herring</name>
    <dbReference type="NCBI Taxonomy" id="299321"/>
    <lineage>
        <taxon>Eukaryota</taxon>
        <taxon>Metazoa</taxon>
        <taxon>Chordata</taxon>
        <taxon>Craniata</taxon>
        <taxon>Vertebrata</taxon>
        <taxon>Euteleostomi</taxon>
        <taxon>Actinopterygii</taxon>
        <taxon>Neopterygii</taxon>
        <taxon>Teleostei</taxon>
        <taxon>Clupei</taxon>
        <taxon>Clupeiformes</taxon>
        <taxon>Denticipitoidei</taxon>
        <taxon>Denticipitidae</taxon>
        <taxon>Denticeps</taxon>
    </lineage>
</organism>
<reference evidence="2" key="2">
    <citation type="submission" date="2025-08" db="UniProtKB">
        <authorList>
            <consortium name="Ensembl"/>
        </authorList>
    </citation>
    <scope>IDENTIFICATION</scope>
</reference>
<proteinExistence type="predicted"/>
<dbReference type="GeneTree" id="ENSGT00390000008823"/>
<sequence>MTSAKGLLSPESNVTSLFESSGHLRSGLCLGLSPHIRYGGKNYESASDALDAYISDFQQTSGTGKLEIVKDPLTPHLPRSDFRNKDVLKERLTDREINFLSLPVGTKMKDTDRLSMTTDDLLLVPCDGSLPVTCTSAFLSQSADCPLNQHSHSQLQSRRFTVGQGCCYHSQLCHRCHSSHGSRLSSFTKSFRHHSASEGHPQVSAVGGSTPTPHNASRAKLHPRRPAAASAALHYPLWLTSKKSEMDFSGVTSIPDLKYPAWLKESVPHSNSSDSIQSLCQISSHLVKEKPLSHEKMVGGSDELHSNQATDLAAEANDNIESLILRAEQALKSPSLGLNNQSQKGNGSPGGTEEILEGDHSWDNPPVMFKSPVPVGSCEDPLRHKETLTDSKEEILGSSSSGYSSRRHPGPVEALKQMLFSLQTVEHKVAQHKDPEAESRLGSGWTTSLIQNKETITDKVKSTKAYHLIMLIPLIILFPRALHHLGRLKSLVDDMNAKKEREQLEGAEHQNITEPVA</sequence>
<evidence type="ECO:0000313" key="2">
    <source>
        <dbReference type="Ensembl" id="ENSDCDP00010060613.1"/>
    </source>
</evidence>
<reference evidence="2" key="3">
    <citation type="submission" date="2025-09" db="UniProtKB">
        <authorList>
            <consortium name="Ensembl"/>
        </authorList>
    </citation>
    <scope>IDENTIFICATION</scope>
</reference>
<feature type="region of interest" description="Disordered" evidence="1">
    <location>
        <begin position="334"/>
        <end position="364"/>
    </location>
</feature>
<feature type="region of interest" description="Disordered" evidence="1">
    <location>
        <begin position="385"/>
        <end position="409"/>
    </location>
</feature>
<dbReference type="InterPro" id="IPR052679">
    <property type="entry name" value="Cell_Prolif_Regulator"/>
</dbReference>
<dbReference type="PANTHER" id="PTHR35079">
    <property type="entry name" value="LUNG ADENOMA SUSCEPTIBILITY PROTEIN 2"/>
    <property type="match status" value="1"/>
</dbReference>
<reference evidence="2 3" key="1">
    <citation type="submission" date="2020-06" db="EMBL/GenBank/DDBJ databases">
        <authorList>
            <consortium name="Wellcome Sanger Institute Data Sharing"/>
        </authorList>
    </citation>
    <scope>NUCLEOTIDE SEQUENCE [LARGE SCALE GENOMIC DNA]</scope>
</reference>
<dbReference type="Proteomes" id="UP000694580">
    <property type="component" value="Chromosome 3"/>
</dbReference>
<feature type="compositionally biased region" description="Polar residues" evidence="1">
    <location>
        <begin position="336"/>
        <end position="346"/>
    </location>
</feature>
<accession>A0AAY4ETA3</accession>
<evidence type="ECO:0008006" key="4">
    <source>
        <dbReference type="Google" id="ProtNLM"/>
    </source>
</evidence>
<protein>
    <recommendedName>
        <fullName evidence="4">Lung adenoma susceptibility protein 2</fullName>
    </recommendedName>
</protein>
<name>A0AAY4ETA3_9TELE</name>
<feature type="compositionally biased region" description="Basic and acidic residues" evidence="1">
    <location>
        <begin position="385"/>
        <end position="395"/>
    </location>
</feature>
<dbReference type="PANTHER" id="PTHR35079:SF1">
    <property type="entry name" value="LUNG ADENOMA SUSCEPTIBILITY PROTEIN 2"/>
    <property type="match status" value="1"/>
</dbReference>
<evidence type="ECO:0000313" key="3">
    <source>
        <dbReference type="Proteomes" id="UP000694580"/>
    </source>
</evidence>
<dbReference type="AlphaFoldDB" id="A0AAY4ETA3"/>
<feature type="region of interest" description="Disordered" evidence="1">
    <location>
        <begin position="192"/>
        <end position="219"/>
    </location>
</feature>
<evidence type="ECO:0000256" key="1">
    <source>
        <dbReference type="SAM" id="MobiDB-lite"/>
    </source>
</evidence>